<reference evidence="2" key="1">
    <citation type="journal article" date="2019" name="Int. J. Syst. Evol. Microbiol.">
        <title>The Global Catalogue of Microorganisms (GCM) 10K type strain sequencing project: providing services to taxonomists for standard genome sequencing and annotation.</title>
        <authorList>
            <consortium name="The Broad Institute Genomics Platform"/>
            <consortium name="The Broad Institute Genome Sequencing Center for Infectious Disease"/>
            <person name="Wu L."/>
            <person name="Ma J."/>
        </authorList>
    </citation>
    <scope>NUCLEOTIDE SEQUENCE [LARGE SCALE GENOMIC DNA]</scope>
    <source>
        <strain evidence="2">JCM 9092</strain>
    </source>
</reference>
<evidence type="ECO:0000313" key="1">
    <source>
        <dbReference type="EMBL" id="GAA3153450.1"/>
    </source>
</evidence>
<gene>
    <name evidence="1" type="ORF">GCM10010449_84020</name>
</gene>
<evidence type="ECO:0008006" key="3">
    <source>
        <dbReference type="Google" id="ProtNLM"/>
    </source>
</evidence>
<comment type="caution">
    <text evidence="1">The sequence shown here is derived from an EMBL/GenBank/DDBJ whole genome shotgun (WGS) entry which is preliminary data.</text>
</comment>
<evidence type="ECO:0000313" key="2">
    <source>
        <dbReference type="Proteomes" id="UP001501637"/>
    </source>
</evidence>
<sequence length="104" mass="12038">MALYRKRPVQIEAHQWHQNGDHPEDGPAEREGKVVRYFRRPEPEYAGRTEHALCGRIWHDHGWIDTLEGGHTVCPGDWIVTGVQSERYPVKPDIFAATYEPVHV</sequence>
<dbReference type="EMBL" id="BAAAUG010000241">
    <property type="protein sequence ID" value="GAA3153450.1"/>
    <property type="molecule type" value="Genomic_DNA"/>
</dbReference>
<name>A0ABP6NPT6_9ACTN</name>
<dbReference type="Proteomes" id="UP001501637">
    <property type="component" value="Unassembled WGS sequence"/>
</dbReference>
<accession>A0ABP6NPT6</accession>
<proteinExistence type="predicted"/>
<keyword evidence="2" id="KW-1185">Reference proteome</keyword>
<organism evidence="1 2">
    <name type="scientific">Streptomyces rectiviolaceus</name>
    <dbReference type="NCBI Taxonomy" id="332591"/>
    <lineage>
        <taxon>Bacteria</taxon>
        <taxon>Bacillati</taxon>
        <taxon>Actinomycetota</taxon>
        <taxon>Actinomycetes</taxon>
        <taxon>Kitasatosporales</taxon>
        <taxon>Streptomycetaceae</taxon>
        <taxon>Streptomyces</taxon>
    </lineage>
</organism>
<protein>
    <recommendedName>
        <fullName evidence="3">Phage protein</fullName>
    </recommendedName>
</protein>
<dbReference type="RefSeq" id="WP_344530872.1">
    <property type="nucleotide sequence ID" value="NZ_BAAAUG010000241.1"/>
</dbReference>